<dbReference type="InterPro" id="IPR036365">
    <property type="entry name" value="PGBD-like_sf"/>
</dbReference>
<evidence type="ECO:0000256" key="1">
    <source>
        <dbReference type="SAM" id="MobiDB-lite"/>
    </source>
</evidence>
<evidence type="ECO:0000313" key="3">
    <source>
        <dbReference type="EMBL" id="CAD7034846.1"/>
    </source>
</evidence>
<dbReference type="SMART" id="SM00671">
    <property type="entry name" value="SEL1"/>
    <property type="match status" value="4"/>
</dbReference>
<feature type="compositionally biased region" description="Polar residues" evidence="1">
    <location>
        <begin position="618"/>
        <end position="628"/>
    </location>
</feature>
<dbReference type="Gene3D" id="1.10.101.10">
    <property type="entry name" value="PGBD-like superfamily/PGBD"/>
    <property type="match status" value="1"/>
</dbReference>
<dbReference type="InterPro" id="IPR011990">
    <property type="entry name" value="TPR-like_helical_dom_sf"/>
</dbReference>
<dbReference type="RefSeq" id="WP_142592413.1">
    <property type="nucleotide sequence ID" value="NZ_CABFWF030000010.1"/>
</dbReference>
<feature type="compositionally biased region" description="Low complexity" evidence="1">
    <location>
        <begin position="884"/>
        <end position="917"/>
    </location>
</feature>
<dbReference type="Pfam" id="PF08238">
    <property type="entry name" value="Sel1"/>
    <property type="match status" value="4"/>
</dbReference>
<feature type="region of interest" description="Disordered" evidence="1">
    <location>
        <begin position="806"/>
        <end position="835"/>
    </location>
</feature>
<feature type="compositionally biased region" description="Basic and acidic residues" evidence="1">
    <location>
        <begin position="38"/>
        <end position="48"/>
    </location>
</feature>
<dbReference type="Gene3D" id="1.20.1270.70">
    <property type="entry name" value="Designed single chain three-helix bundle"/>
    <property type="match status" value="1"/>
</dbReference>
<feature type="compositionally biased region" description="Basic and acidic residues" evidence="1">
    <location>
        <begin position="135"/>
        <end position="150"/>
    </location>
</feature>
<evidence type="ECO:0000313" key="4">
    <source>
        <dbReference type="Proteomes" id="UP000606921"/>
    </source>
</evidence>
<reference evidence="3 4" key="1">
    <citation type="submission" date="2020-11" db="EMBL/GenBank/DDBJ databases">
        <authorList>
            <person name="Lassalle F."/>
        </authorList>
    </citation>
    <scope>NUCLEOTIDE SEQUENCE [LARGE SCALE GENOMIC DNA]</scope>
    <source>
        <strain evidence="3 4">JC140</strain>
    </source>
</reference>
<dbReference type="Gene3D" id="1.25.40.10">
    <property type="entry name" value="Tetratricopeptide repeat domain"/>
    <property type="match status" value="1"/>
</dbReference>
<dbReference type="EMBL" id="CABFWF030000010">
    <property type="protein sequence ID" value="CAD7034846.1"/>
    <property type="molecule type" value="Genomic_DNA"/>
</dbReference>
<dbReference type="InterPro" id="IPR006597">
    <property type="entry name" value="Sel1-like"/>
</dbReference>
<dbReference type="PANTHER" id="PTHR43628:SF1">
    <property type="entry name" value="CHITIN SYNTHASE REGULATORY FACTOR 2-RELATED"/>
    <property type="match status" value="1"/>
</dbReference>
<dbReference type="SUPFAM" id="SSF47090">
    <property type="entry name" value="PGBD-like"/>
    <property type="match status" value="1"/>
</dbReference>
<dbReference type="InterPro" id="IPR052945">
    <property type="entry name" value="Mitotic_Regulator"/>
</dbReference>
<dbReference type="InterPro" id="IPR036366">
    <property type="entry name" value="PGBDSf"/>
</dbReference>
<feature type="region of interest" description="Disordered" evidence="1">
    <location>
        <begin position="1"/>
        <end position="20"/>
    </location>
</feature>
<feature type="region of interest" description="Disordered" evidence="1">
    <location>
        <begin position="33"/>
        <end position="171"/>
    </location>
</feature>
<dbReference type="InterPro" id="IPR002477">
    <property type="entry name" value="Peptidoglycan-bd-like"/>
</dbReference>
<feature type="compositionally biased region" description="Low complexity" evidence="1">
    <location>
        <begin position="936"/>
        <end position="968"/>
    </location>
</feature>
<keyword evidence="4" id="KW-1185">Reference proteome</keyword>
<feature type="region of interest" description="Disordered" evidence="1">
    <location>
        <begin position="873"/>
        <end position="969"/>
    </location>
</feature>
<sequence length="1257" mass="133907">MNGSRSTYPRHGDRSSLDALNRTIEGLEARLEGLMQSRGEHRPDRPARAVDAAPAVPAPISRDPLQEIRDRQKSLAHARETSTGRTPPEPVSRSARPPLEPRRPHPAAGSATMRAASTANLSLHDRPEAAAGSRTDIKRDIDDGAARHESTLSPRIGSRRPAAGSPHPSDEMRAELQRLADGIEAVGHRAGPAADALRAEYEQLRAVVDGLAREETVRRLDMRWDGLEERLLDLNTNELREELVGLAYRIDDIKNQLGAVRDSPAIRALEQKLLTVATAVEQLGSHIQPNDIAFKDQFALLDDRLDEISRAIAASGRGGPAPAMDQAALERLENRIGSLAQQIDAMAVGAGPDATRLLSDRIEDLSERVGQLADDQIVLRLEERIEHLSAMLESTPRPQELDLTDFLAEISEKIDRLEGGASQDLIERLDRLARRIEEIEYLRIHSQPATDPAAFERIEDRLSGIAARLDETARSPVHDSAALQNLEAQIAHLSSLMSDAGPYRPALPEDIGHRMAALEDHLATNDEYILEAARQAAEAVVESFSRHGQGGGSAMDMAAVTALAEDLRHLEELTRSSEERSQHTLNALHSTLVQIADRLDAMEDRIRPPMMGLAETAGTANHSRSAATSFPVGSEPAERSAAGSPHQDLMQLLASGTAAAPAAQPMPAEPTADRENPKAAQEQTAEDTAVAPDIPMSGTTVGDRSGSGRSILGQITKRLMPGQKPVAAKSGRIVVDPAPSLDPVDILPAEQENEPLEPGSGTPDVRKILERVRASQAKANSDRKQPGETDRTDYIAAARRAAKAAAMETDPAAMSGGTRKKTFPAKPGSDKSSAGTALARYRRPIMMAAGAVLLVLMTMPLVRTLTVGEQAPPATIEAPPADVQPAENADADAAPESAATAQPEAAAAAPVEELVTASEAALDKGTPESSEETTTAEESPIAMQAADAQAAATTDTPTETAEAPPAAELAPRIVVPASIGPKSLAEAAEAGDAIALFEIGARYTDGRGVTGDLSEAANWYKLAADRGFAPAQYRLASLFEKGTGITRDIDKAMTYYRQAAEAGNASAMHNLAVLYASGANGEPDYASAVEWFGKAADLGVSDSQFNLAILYARGNGASQNLVESYKWFAIAAKGGDQDAAAKRDEVAKAMRKDQVQAAQLAADSWKPQPLDSDANEVRLPDEWAGGKPLTTASVDMERAVLNIQAILNKNGFDAGTPDGKMGPKTVEAIKTFQTSIGQEPTGKVNDALVKELLKRNS</sequence>
<dbReference type="SUPFAM" id="SSF81901">
    <property type="entry name" value="HCP-like"/>
    <property type="match status" value="1"/>
</dbReference>
<feature type="region of interest" description="Disordered" evidence="1">
    <location>
        <begin position="616"/>
        <end position="709"/>
    </location>
</feature>
<evidence type="ECO:0000259" key="2">
    <source>
        <dbReference type="Pfam" id="PF01471"/>
    </source>
</evidence>
<gene>
    <name evidence="3" type="ORF">REJC140_03368</name>
</gene>
<accession>A0ABM8PKF9</accession>
<feature type="compositionally biased region" description="Basic and acidic residues" evidence="1">
    <location>
        <begin position="64"/>
        <end position="82"/>
    </location>
</feature>
<feature type="compositionally biased region" description="Low complexity" evidence="1">
    <location>
        <begin position="49"/>
        <end position="59"/>
    </location>
</feature>
<proteinExistence type="predicted"/>
<dbReference type="PANTHER" id="PTHR43628">
    <property type="entry name" value="ACTIVATOR OF C KINASE PROTEIN 1-RELATED"/>
    <property type="match status" value="1"/>
</dbReference>
<comment type="caution">
    <text evidence="3">The sequence shown here is derived from an EMBL/GenBank/DDBJ whole genome shotgun (WGS) entry which is preliminary data.</text>
</comment>
<protein>
    <submittedName>
        <fullName evidence="3">Hemagglutinin</fullName>
    </submittedName>
</protein>
<name>A0ABM8PKF9_9HYPH</name>
<dbReference type="Pfam" id="PF01471">
    <property type="entry name" value="PG_binding_1"/>
    <property type="match status" value="1"/>
</dbReference>
<feature type="compositionally biased region" description="Low complexity" evidence="1">
    <location>
        <begin position="658"/>
        <end position="670"/>
    </location>
</feature>
<feature type="domain" description="Peptidoglycan binding-like" evidence="2">
    <location>
        <begin position="1199"/>
        <end position="1250"/>
    </location>
</feature>
<dbReference type="Proteomes" id="UP000606921">
    <property type="component" value="Unassembled WGS sequence"/>
</dbReference>
<organism evidence="3 4">
    <name type="scientific">Pseudorhizobium endolithicum</name>
    <dbReference type="NCBI Taxonomy" id="1191678"/>
    <lineage>
        <taxon>Bacteria</taxon>
        <taxon>Pseudomonadati</taxon>
        <taxon>Pseudomonadota</taxon>
        <taxon>Alphaproteobacteria</taxon>
        <taxon>Hyphomicrobiales</taxon>
        <taxon>Rhizobiaceae</taxon>
        <taxon>Rhizobium/Agrobacterium group</taxon>
        <taxon>Pseudorhizobium</taxon>
    </lineage>
</organism>